<dbReference type="Pfam" id="PF00005">
    <property type="entry name" value="ABC_tran"/>
    <property type="match status" value="2"/>
</dbReference>
<evidence type="ECO:0000313" key="7">
    <source>
        <dbReference type="Proteomes" id="UP000319094"/>
    </source>
</evidence>
<feature type="compositionally biased region" description="Basic and acidic residues" evidence="4">
    <location>
        <begin position="258"/>
        <end position="275"/>
    </location>
</feature>
<comment type="caution">
    <text evidence="6">The sequence shown here is derived from an EMBL/GenBank/DDBJ whole genome shotgun (WGS) entry which is preliminary data.</text>
</comment>
<dbReference type="SMART" id="SM00382">
    <property type="entry name" value="AAA"/>
    <property type="match status" value="2"/>
</dbReference>
<feature type="region of interest" description="Disordered" evidence="4">
    <location>
        <begin position="243"/>
        <end position="304"/>
    </location>
</feature>
<sequence length="543" mass="58306">MLHSAPHTQAQKSAITLRDVTLEWPDGSVALDRVSGSFLPGRTGLVGKNGAGKSTLLRLIAGELAPTSGHIDTAGDVGYLAQTLTLAGDATIADLLGISGVLTAIRAIEAGDVAEEHFDMIGDDWDIESRADEALGRIGFAASDLDRRVSEVSGGEAMLIAITGLRIRRTAITLLDEPTNNLDRPTRARLAELIDEWPGTIVVVSHDLELLERMEHTTELHAGVLTTFGGPYSEWQAHLEQEQAAAQQAAKSAQQTLRAEKRQRVEAETKLARRERTAKKTQKDGGIPKIIQGRRASSAQEAAGSLRNTLDDKVRAAQSALDAADARVREDEHIHLTLPDPGVPRGRRIAEFEDGGRTVVVQGPERVALIGANGSGKSTLIAQLLGQREGDPDRPAARLVTDTVGYLPQRLDGLVDGESAIQNVQRVAPGTEQGTIRNQLARLLLRGDAVDRPVRTLSGGERFRVSLATLLLADPPAQLLVLDEPTNNLDIASVQQLAEALDAYRGALLVVSHDFGFLKRIGIDTVLALDEEGRMAQLPELPE</sequence>
<dbReference type="Gene3D" id="3.40.50.300">
    <property type="entry name" value="P-loop containing nucleotide triphosphate hydrolases"/>
    <property type="match status" value="2"/>
</dbReference>
<dbReference type="RefSeq" id="WP_141885819.1">
    <property type="nucleotide sequence ID" value="NZ_BAAAUY010000007.1"/>
</dbReference>
<dbReference type="PANTHER" id="PTHR19211">
    <property type="entry name" value="ATP-BINDING TRANSPORT PROTEIN-RELATED"/>
    <property type="match status" value="1"/>
</dbReference>
<keyword evidence="3" id="KW-0067">ATP-binding</keyword>
<evidence type="ECO:0000256" key="1">
    <source>
        <dbReference type="ARBA" id="ARBA00022737"/>
    </source>
</evidence>
<dbReference type="OrthoDB" id="3239744at2"/>
<name>A0A542Y2R2_9MICO</name>
<dbReference type="InterPro" id="IPR003439">
    <property type="entry name" value="ABC_transporter-like_ATP-bd"/>
</dbReference>
<protein>
    <submittedName>
        <fullName evidence="6">ATPase subunit of ABC transporter with duplicated ATPase domains</fullName>
    </submittedName>
</protein>
<dbReference type="GO" id="GO:0016887">
    <property type="term" value="F:ATP hydrolysis activity"/>
    <property type="evidence" value="ECO:0007669"/>
    <property type="project" value="InterPro"/>
</dbReference>
<dbReference type="PANTHER" id="PTHR19211:SF6">
    <property type="entry name" value="BLL7188 PROTEIN"/>
    <property type="match status" value="1"/>
</dbReference>
<dbReference type="InterPro" id="IPR050611">
    <property type="entry name" value="ABCF"/>
</dbReference>
<dbReference type="Proteomes" id="UP000319094">
    <property type="component" value="Unassembled WGS sequence"/>
</dbReference>
<dbReference type="InterPro" id="IPR003593">
    <property type="entry name" value="AAA+_ATPase"/>
</dbReference>
<proteinExistence type="predicted"/>
<evidence type="ECO:0000259" key="5">
    <source>
        <dbReference type="PROSITE" id="PS50893"/>
    </source>
</evidence>
<dbReference type="EMBL" id="VFON01000001">
    <property type="protein sequence ID" value="TQL42351.1"/>
    <property type="molecule type" value="Genomic_DNA"/>
</dbReference>
<accession>A0A542Y2R2</accession>
<keyword evidence="2" id="KW-0547">Nucleotide-binding</keyword>
<evidence type="ECO:0000256" key="2">
    <source>
        <dbReference type="ARBA" id="ARBA00022741"/>
    </source>
</evidence>
<dbReference type="GO" id="GO:0005524">
    <property type="term" value="F:ATP binding"/>
    <property type="evidence" value="ECO:0007669"/>
    <property type="project" value="UniProtKB-KW"/>
</dbReference>
<keyword evidence="7" id="KW-1185">Reference proteome</keyword>
<evidence type="ECO:0000256" key="4">
    <source>
        <dbReference type="SAM" id="MobiDB-lite"/>
    </source>
</evidence>
<gene>
    <name evidence="6" type="ORF">FB468_0341</name>
</gene>
<organism evidence="6 7">
    <name type="scientific">Leucobacter komagatae</name>
    <dbReference type="NCBI Taxonomy" id="55969"/>
    <lineage>
        <taxon>Bacteria</taxon>
        <taxon>Bacillati</taxon>
        <taxon>Actinomycetota</taxon>
        <taxon>Actinomycetes</taxon>
        <taxon>Micrococcales</taxon>
        <taxon>Microbacteriaceae</taxon>
        <taxon>Leucobacter</taxon>
    </lineage>
</organism>
<evidence type="ECO:0000313" key="6">
    <source>
        <dbReference type="EMBL" id="TQL42351.1"/>
    </source>
</evidence>
<evidence type="ECO:0000256" key="3">
    <source>
        <dbReference type="ARBA" id="ARBA00022840"/>
    </source>
</evidence>
<reference evidence="6 7" key="1">
    <citation type="submission" date="2019-06" db="EMBL/GenBank/DDBJ databases">
        <title>Sequencing the genomes of 1000 actinobacteria strains.</title>
        <authorList>
            <person name="Klenk H.-P."/>
        </authorList>
    </citation>
    <scope>NUCLEOTIDE SEQUENCE [LARGE SCALE GENOMIC DNA]</scope>
    <source>
        <strain evidence="6 7">DSM 8803</strain>
    </source>
</reference>
<keyword evidence="1" id="KW-0677">Repeat</keyword>
<dbReference type="InterPro" id="IPR027417">
    <property type="entry name" value="P-loop_NTPase"/>
</dbReference>
<dbReference type="FunFam" id="3.40.50.300:FF:001320">
    <property type="entry name" value="Heme ABC transporter ATP-binding protein"/>
    <property type="match status" value="1"/>
</dbReference>
<dbReference type="SUPFAM" id="SSF52540">
    <property type="entry name" value="P-loop containing nucleoside triphosphate hydrolases"/>
    <property type="match status" value="2"/>
</dbReference>
<dbReference type="AlphaFoldDB" id="A0A542Y2R2"/>
<feature type="domain" description="ABC transporter" evidence="5">
    <location>
        <begin position="15"/>
        <end position="247"/>
    </location>
</feature>
<dbReference type="PROSITE" id="PS50893">
    <property type="entry name" value="ABC_TRANSPORTER_2"/>
    <property type="match status" value="1"/>
</dbReference>
<dbReference type="STRING" id="55969.SD72_02480"/>
<feature type="compositionally biased region" description="Low complexity" evidence="4">
    <location>
        <begin position="243"/>
        <end position="255"/>
    </location>
</feature>